<feature type="chain" id="PRO_5003171446" description="Secreted protein" evidence="2">
    <location>
        <begin position="25"/>
        <end position="101"/>
    </location>
</feature>
<name>E3JQH0_PUCGT</name>
<dbReference type="GeneID" id="10546657"/>
<feature type="signal peptide" evidence="2">
    <location>
        <begin position="1"/>
        <end position="24"/>
    </location>
</feature>
<dbReference type="VEuPathDB" id="FungiDB:PGTG_00343"/>
<dbReference type="KEGG" id="pgr:PGTG_00343"/>
<evidence type="ECO:0000313" key="4">
    <source>
        <dbReference type="Proteomes" id="UP000008783"/>
    </source>
</evidence>
<dbReference type="EMBL" id="DS178262">
    <property type="protein sequence ID" value="EFP74387.1"/>
    <property type="molecule type" value="Genomic_DNA"/>
</dbReference>
<sequence length="101" mass="10921">MLADQQVLFPLLLVMFWELELGDGTDFGPFPINGPQSPSLASLTKAPQFVGPPGGGRKRPSRSEPPKGTSRSEPLKEARFARCPRHAGVPPSLWNEGIVLS</sequence>
<evidence type="ECO:0008006" key="5">
    <source>
        <dbReference type="Google" id="ProtNLM"/>
    </source>
</evidence>
<dbReference type="AlphaFoldDB" id="E3JQH0"/>
<organism evidence="3 4">
    <name type="scientific">Puccinia graminis f. sp. tritici (strain CRL 75-36-700-3 / race SCCL)</name>
    <name type="common">Black stem rust fungus</name>
    <dbReference type="NCBI Taxonomy" id="418459"/>
    <lineage>
        <taxon>Eukaryota</taxon>
        <taxon>Fungi</taxon>
        <taxon>Dikarya</taxon>
        <taxon>Basidiomycota</taxon>
        <taxon>Pucciniomycotina</taxon>
        <taxon>Pucciniomycetes</taxon>
        <taxon>Pucciniales</taxon>
        <taxon>Pucciniaceae</taxon>
        <taxon>Puccinia</taxon>
    </lineage>
</organism>
<dbReference type="HOGENOM" id="CLU_2293043_0_0_1"/>
<reference evidence="4" key="2">
    <citation type="journal article" date="2011" name="Proc. Natl. Acad. Sci. U.S.A.">
        <title>Obligate biotrophy features unraveled by the genomic analysis of rust fungi.</title>
        <authorList>
            <person name="Duplessis S."/>
            <person name="Cuomo C.A."/>
            <person name="Lin Y.-C."/>
            <person name="Aerts A."/>
            <person name="Tisserant E."/>
            <person name="Veneault-Fourrey C."/>
            <person name="Joly D.L."/>
            <person name="Hacquard S."/>
            <person name="Amselem J."/>
            <person name="Cantarel B.L."/>
            <person name="Chiu R."/>
            <person name="Coutinho P.M."/>
            <person name="Feau N."/>
            <person name="Field M."/>
            <person name="Frey P."/>
            <person name="Gelhaye E."/>
            <person name="Goldberg J."/>
            <person name="Grabherr M.G."/>
            <person name="Kodira C.D."/>
            <person name="Kohler A."/>
            <person name="Kuees U."/>
            <person name="Lindquist E.A."/>
            <person name="Lucas S.M."/>
            <person name="Mago R."/>
            <person name="Mauceli E."/>
            <person name="Morin E."/>
            <person name="Murat C."/>
            <person name="Pangilinan J.L."/>
            <person name="Park R."/>
            <person name="Pearson M."/>
            <person name="Quesneville H."/>
            <person name="Rouhier N."/>
            <person name="Sakthikumar S."/>
            <person name="Salamov A.A."/>
            <person name="Schmutz J."/>
            <person name="Selles B."/>
            <person name="Shapiro H."/>
            <person name="Tanguay P."/>
            <person name="Tuskan G.A."/>
            <person name="Henrissat B."/>
            <person name="Van de Peer Y."/>
            <person name="Rouze P."/>
            <person name="Ellis J.G."/>
            <person name="Dodds P.N."/>
            <person name="Schein J.E."/>
            <person name="Zhong S."/>
            <person name="Hamelin R.C."/>
            <person name="Grigoriev I.V."/>
            <person name="Szabo L.J."/>
            <person name="Martin F."/>
        </authorList>
    </citation>
    <scope>NUCLEOTIDE SEQUENCE [LARGE SCALE GENOMIC DNA]</scope>
    <source>
        <strain evidence="4">CRL 75-36-700-3 / race SCCL</strain>
    </source>
</reference>
<accession>E3JQH0</accession>
<dbReference type="Proteomes" id="UP000008783">
    <property type="component" value="Unassembled WGS sequence"/>
</dbReference>
<gene>
    <name evidence="3" type="ORF">PGTG_00343</name>
</gene>
<keyword evidence="2" id="KW-0732">Signal</keyword>
<evidence type="ECO:0000313" key="3">
    <source>
        <dbReference type="EMBL" id="EFP74387.1"/>
    </source>
</evidence>
<proteinExistence type="predicted"/>
<protein>
    <recommendedName>
        <fullName evidence="5">Secreted protein</fullName>
    </recommendedName>
</protein>
<dbReference type="InParanoid" id="E3JQH0"/>
<reference key="1">
    <citation type="submission" date="2007-01" db="EMBL/GenBank/DDBJ databases">
        <title>The Genome Sequence of Puccinia graminis f. sp. tritici Strain CRL 75-36-700-3.</title>
        <authorList>
            <consortium name="The Broad Institute Genome Sequencing Platform"/>
            <person name="Birren B."/>
            <person name="Lander E."/>
            <person name="Galagan J."/>
            <person name="Nusbaum C."/>
            <person name="Devon K."/>
            <person name="Cuomo C."/>
            <person name="Jaffe D."/>
            <person name="Butler J."/>
            <person name="Alvarez P."/>
            <person name="Gnerre S."/>
            <person name="Grabherr M."/>
            <person name="Mauceli E."/>
            <person name="Brockman W."/>
            <person name="Young S."/>
            <person name="LaButti K."/>
            <person name="Sykes S."/>
            <person name="DeCaprio D."/>
            <person name="Crawford M."/>
            <person name="Koehrsen M."/>
            <person name="Engels R."/>
            <person name="Montgomery P."/>
            <person name="Pearson M."/>
            <person name="Howarth C."/>
            <person name="Larson L."/>
            <person name="White J."/>
            <person name="Zeng Q."/>
            <person name="Kodira C."/>
            <person name="Yandava C."/>
            <person name="Alvarado L."/>
            <person name="O'Leary S."/>
            <person name="Szabo L."/>
            <person name="Dean R."/>
            <person name="Schein J."/>
        </authorList>
    </citation>
    <scope>NUCLEOTIDE SEQUENCE</scope>
    <source>
        <strain>CRL 75-36-700-3</strain>
    </source>
</reference>
<evidence type="ECO:0000256" key="1">
    <source>
        <dbReference type="SAM" id="MobiDB-lite"/>
    </source>
</evidence>
<dbReference type="RefSeq" id="XP_003307393.1">
    <property type="nucleotide sequence ID" value="XM_003307345.1"/>
</dbReference>
<feature type="region of interest" description="Disordered" evidence="1">
    <location>
        <begin position="27"/>
        <end position="101"/>
    </location>
</feature>
<evidence type="ECO:0000256" key="2">
    <source>
        <dbReference type="SAM" id="SignalP"/>
    </source>
</evidence>
<keyword evidence="4" id="KW-1185">Reference proteome</keyword>